<keyword evidence="5" id="KW-1185">Reference proteome</keyword>
<keyword evidence="1" id="KW-0378">Hydrolase</keyword>
<comment type="similarity">
    <text evidence="1">Belongs to the DNA2/NAM7 helicase family.</text>
</comment>
<feature type="domain" description="DNA2/NAM7 helicase helicase" evidence="2">
    <location>
        <begin position="438"/>
        <end position="508"/>
    </location>
</feature>
<dbReference type="SUPFAM" id="SSF52540">
    <property type="entry name" value="P-loop containing nucleoside triphosphate hydrolases"/>
    <property type="match status" value="1"/>
</dbReference>
<dbReference type="InterPro" id="IPR047187">
    <property type="entry name" value="SF1_C_Upf1"/>
</dbReference>
<dbReference type="GO" id="GO:0003677">
    <property type="term" value="F:DNA binding"/>
    <property type="evidence" value="ECO:0007669"/>
    <property type="project" value="UniProtKB-UniRule"/>
</dbReference>
<dbReference type="GO" id="GO:0006281">
    <property type="term" value="P:DNA repair"/>
    <property type="evidence" value="ECO:0007669"/>
    <property type="project" value="UniProtKB-KW"/>
</dbReference>
<comment type="caution">
    <text evidence="4">The sequence shown here is derived from an EMBL/GenBank/DDBJ whole genome shotgun (WGS) entry which is preliminary data.</text>
</comment>
<keyword evidence="1" id="KW-0004">4Fe-4S</keyword>
<evidence type="ECO:0000259" key="3">
    <source>
        <dbReference type="Pfam" id="PF13087"/>
    </source>
</evidence>
<dbReference type="Pfam" id="PF13086">
    <property type="entry name" value="AAA_11"/>
    <property type="match status" value="2"/>
</dbReference>
<dbReference type="GO" id="GO:0005694">
    <property type="term" value="C:chromosome"/>
    <property type="evidence" value="ECO:0007669"/>
    <property type="project" value="UniProtKB-SubCell"/>
</dbReference>
<comment type="function">
    <text evidence="1">Key enzyme involved in DNA replication and DNA repair. Involved in Okazaki fragments processing by cleaving long flaps that escape FEN1: flaps that are longer than 27 nucleotides are coated by replication protein A complex (RPA), leading to recruit DNA2 which cleaves the flap until it is too short to bind RPA and becomes a substrate for FEN1. Also involved in 5'-end resection of DNA during double-strand break (DSB) repair by mediating the cleavage of 5'-ssDNA.</text>
</comment>
<dbReference type="Pfam" id="PF13087">
    <property type="entry name" value="AAA_12"/>
    <property type="match status" value="1"/>
</dbReference>
<dbReference type="EC" id="3.6.4.12" evidence="1"/>
<dbReference type="AlphaFoldDB" id="A0AAD5QT80"/>
<keyword evidence="1" id="KW-0238">DNA-binding</keyword>
<keyword evidence="1" id="KW-0067">ATP-binding</keyword>
<dbReference type="GO" id="GO:0017108">
    <property type="term" value="F:5'-flap endonuclease activity"/>
    <property type="evidence" value="ECO:0007669"/>
    <property type="project" value="UniProtKB-UniRule"/>
</dbReference>
<dbReference type="InterPro" id="IPR041679">
    <property type="entry name" value="DNA2/NAM7-like_C"/>
</dbReference>
<keyword evidence="1" id="KW-0347">Helicase</keyword>
<dbReference type="GO" id="GO:0046872">
    <property type="term" value="F:metal ion binding"/>
    <property type="evidence" value="ECO:0007669"/>
    <property type="project" value="UniProtKB-UniRule"/>
</dbReference>
<evidence type="ECO:0000313" key="5">
    <source>
        <dbReference type="Proteomes" id="UP001196413"/>
    </source>
</evidence>
<dbReference type="InterPro" id="IPR011604">
    <property type="entry name" value="PDDEXK-like_dom_sf"/>
</dbReference>
<dbReference type="InterPro" id="IPR045055">
    <property type="entry name" value="DNA2/NAM7-like"/>
</dbReference>
<dbReference type="PANTHER" id="PTHR10887:SF433">
    <property type="entry name" value="DNA REPLICATION ATP-DEPENDENT HELICASE_NUCLEASE DNA2"/>
    <property type="match status" value="1"/>
</dbReference>
<dbReference type="GO" id="GO:0071932">
    <property type="term" value="P:replication fork reversal"/>
    <property type="evidence" value="ECO:0007669"/>
    <property type="project" value="TreeGrafter"/>
</dbReference>
<feature type="domain" description="DNA2/NAM7 helicase-like C-terminal" evidence="3">
    <location>
        <begin position="516"/>
        <end position="717"/>
    </location>
</feature>
<keyword evidence="1" id="KW-0158">Chromosome</keyword>
<dbReference type="GO" id="GO:0005524">
    <property type="term" value="F:ATP binding"/>
    <property type="evidence" value="ECO:0007669"/>
    <property type="project" value="UniProtKB-UniRule"/>
</dbReference>
<dbReference type="EC" id="3.1.-.-" evidence="1"/>
<keyword evidence="1" id="KW-0540">Nuclease</keyword>
<protein>
    <recommendedName>
        <fullName evidence="1">DNA replication ATP-dependent helicase/nuclease</fullName>
        <ecNumber evidence="1">3.1.-.-</ecNumber>
        <ecNumber evidence="1">3.6.4.12</ecNumber>
    </recommendedName>
</protein>
<dbReference type="GO" id="GO:0005634">
    <property type="term" value="C:nucleus"/>
    <property type="evidence" value="ECO:0007669"/>
    <property type="project" value="UniProtKB-SubCell"/>
</dbReference>
<dbReference type="GO" id="GO:0033567">
    <property type="term" value="P:DNA replication, Okazaki fragment processing"/>
    <property type="evidence" value="ECO:0007669"/>
    <property type="project" value="UniProtKB-UniRule"/>
</dbReference>
<dbReference type="InterPro" id="IPR041677">
    <property type="entry name" value="DNA2/NAM7_AAA_11"/>
</dbReference>
<keyword evidence="1" id="KW-0411">Iron-sulfur</keyword>
<dbReference type="Gene3D" id="3.90.320.10">
    <property type="match status" value="1"/>
</dbReference>
<dbReference type="GO" id="GO:0051539">
    <property type="term" value="F:4 iron, 4 sulfur cluster binding"/>
    <property type="evidence" value="ECO:0007669"/>
    <property type="project" value="UniProtKB-UniRule"/>
</dbReference>
<gene>
    <name evidence="4" type="ORF">KIN20_016475</name>
</gene>
<feature type="domain" description="DNA2/NAM7 helicase helicase" evidence="2">
    <location>
        <begin position="333"/>
        <end position="415"/>
    </location>
</feature>
<keyword evidence="1" id="KW-0235">DNA replication</keyword>
<dbReference type="Gene3D" id="3.40.50.300">
    <property type="entry name" value="P-loop containing nucleotide triphosphate hydrolases"/>
    <property type="match status" value="2"/>
</dbReference>
<keyword evidence="1" id="KW-0479">Metal-binding</keyword>
<proteinExistence type="inferred from homology"/>
<dbReference type="GO" id="GO:0005737">
    <property type="term" value="C:cytoplasm"/>
    <property type="evidence" value="ECO:0007669"/>
    <property type="project" value="TreeGrafter"/>
</dbReference>
<dbReference type="CDD" id="cd18808">
    <property type="entry name" value="SF1_C_Upf1"/>
    <property type="match status" value="1"/>
</dbReference>
<keyword evidence="1" id="KW-0234">DNA repair</keyword>
<keyword evidence="1" id="KW-0539">Nucleus</keyword>
<name>A0AAD5QT80_PARTN</name>
<evidence type="ECO:0000256" key="1">
    <source>
        <dbReference type="RuleBase" id="RU367041"/>
    </source>
</evidence>
<dbReference type="InterPro" id="IPR027417">
    <property type="entry name" value="P-loop_NTPase"/>
</dbReference>
<sequence length="738" mass="82899">MALFFLVKSDLGTHMRSLELKTGKSVQSAEHAAQVMLYSLMLSSHYKQPIVDGSLLYLKDGITQNIRPRALDMKALIHQRNSLASCFSNLSLESLPAPRTDPRFCDKCEHKLICSFYQVEIEPVGKWSREMYDFAQSNMKHLSKTHLDYFKKWIRWIYLEWSEDQLRKGRSISDLWRKSAEVRESEGFCAPNLVLESQISPLMDNASFLLTFRSASEISEAIFAPGNMCLISTPTRFGMLLVPIIESSANTITVRSDRRVDPNEVYHLDLYSSFSTYPTTLGNLVLLMGDDDASHRLRKLIIDLETPTLSSSSVSSLPQSVHKILSDCEASDQLNVEQKKAVQCALLSSDYTLIEGFPGSGKTTTIVTLLRCLLEMKRSVLLTANTHSALDNVLSKMRQYTDDSKMLRVGKSSPSRLLARLTLESKLIGVYGSKYGAAKRILTHTPIVASTCHYLPRELLFSWRKFDYCVVDEASMVLEPVVLAALNACKHFVLVGDAHQLAPLVQSKKCAEEGIMNSTIVKLSSRLFYEDRLVCGNERVAKTCLMDLEGFKASSSEGGWKVVESGHLEDSVVLLILAQEMIRHSLQQTMVSDQFIAVRLLLSDVCDSSDEDVEMSTLEVSYIILIGFVQNGIHPLEIGVMCVYRKQVDLIKSLLTSEKDVEINSVDQFQGRDKSVIIWSLVWTSSCGKRCDLLQDQRRVNVALTRARHKLVLVGCAESMRSIDIMKRVVDSVVVLKL</sequence>
<comment type="subcellular location">
    <subcellularLocation>
        <location evidence="1">Nucleus</location>
    </subcellularLocation>
    <subcellularLocation>
        <location evidence="1">Chromosome</location>
    </subcellularLocation>
</comment>
<organism evidence="4 5">
    <name type="scientific">Parelaphostrongylus tenuis</name>
    <name type="common">Meningeal worm</name>
    <dbReference type="NCBI Taxonomy" id="148309"/>
    <lineage>
        <taxon>Eukaryota</taxon>
        <taxon>Metazoa</taxon>
        <taxon>Ecdysozoa</taxon>
        <taxon>Nematoda</taxon>
        <taxon>Chromadorea</taxon>
        <taxon>Rhabditida</taxon>
        <taxon>Rhabditina</taxon>
        <taxon>Rhabditomorpha</taxon>
        <taxon>Strongyloidea</taxon>
        <taxon>Metastrongylidae</taxon>
        <taxon>Parelaphostrongylus</taxon>
    </lineage>
</organism>
<keyword evidence="1" id="KW-0511">Multifunctional enzyme</keyword>
<keyword evidence="1" id="KW-0547">Nucleotide-binding</keyword>
<dbReference type="PANTHER" id="PTHR10887">
    <property type="entry name" value="DNA2/NAM7 HELICASE FAMILY"/>
    <property type="match status" value="1"/>
</dbReference>
<dbReference type="Proteomes" id="UP001196413">
    <property type="component" value="Unassembled WGS sequence"/>
</dbReference>
<keyword evidence="1" id="KW-0408">Iron</keyword>
<dbReference type="EMBL" id="JAHQIW010003307">
    <property type="protein sequence ID" value="KAJ1358151.1"/>
    <property type="molecule type" value="Genomic_DNA"/>
</dbReference>
<dbReference type="GO" id="GO:0017116">
    <property type="term" value="F:single-stranded DNA helicase activity"/>
    <property type="evidence" value="ECO:0007669"/>
    <property type="project" value="UniProtKB-UniRule"/>
</dbReference>
<evidence type="ECO:0000259" key="2">
    <source>
        <dbReference type="Pfam" id="PF13086"/>
    </source>
</evidence>
<evidence type="ECO:0000313" key="4">
    <source>
        <dbReference type="EMBL" id="KAJ1358151.1"/>
    </source>
</evidence>
<comment type="catalytic activity">
    <reaction evidence="1">
        <text>ATP + H2O = ADP + phosphate + H(+)</text>
        <dbReference type="Rhea" id="RHEA:13065"/>
        <dbReference type="ChEBI" id="CHEBI:15377"/>
        <dbReference type="ChEBI" id="CHEBI:15378"/>
        <dbReference type="ChEBI" id="CHEBI:30616"/>
        <dbReference type="ChEBI" id="CHEBI:43474"/>
        <dbReference type="ChEBI" id="CHEBI:456216"/>
        <dbReference type="EC" id="3.6.4.12"/>
    </reaction>
</comment>
<keyword evidence="1" id="KW-0227">DNA damage</keyword>
<reference evidence="4" key="1">
    <citation type="submission" date="2021-06" db="EMBL/GenBank/DDBJ databases">
        <title>Parelaphostrongylus tenuis whole genome reference sequence.</title>
        <authorList>
            <person name="Garwood T.J."/>
            <person name="Larsen P.A."/>
            <person name="Fountain-Jones N.M."/>
            <person name="Garbe J.R."/>
            <person name="Macchietto M.G."/>
            <person name="Kania S.A."/>
            <person name="Gerhold R.W."/>
            <person name="Richards J.E."/>
            <person name="Wolf T.M."/>
        </authorList>
    </citation>
    <scope>NUCLEOTIDE SEQUENCE</scope>
    <source>
        <strain evidence="4">MNPRO001-30</strain>
        <tissue evidence="4">Meninges</tissue>
    </source>
</reference>
<accession>A0AAD5QT80</accession>